<evidence type="ECO:0008006" key="3">
    <source>
        <dbReference type="Google" id="ProtNLM"/>
    </source>
</evidence>
<dbReference type="GeneID" id="72778074"/>
<protein>
    <recommendedName>
        <fullName evidence="3">LSM domain-containing protein</fullName>
    </recommendedName>
</protein>
<evidence type="ECO:0000313" key="1">
    <source>
        <dbReference type="EMBL" id="USG99280.1"/>
    </source>
</evidence>
<accession>A0A9E7M8D5</accession>
<reference evidence="1 2" key="1">
    <citation type="submission" date="2021-08" db="EMBL/GenBank/DDBJ databases">
        <title>Thermococcus onnuriiensis IOH2.</title>
        <authorList>
            <person name="Park Y.-J."/>
        </authorList>
    </citation>
    <scope>NUCLEOTIDE SEQUENCE [LARGE SCALE GENOMIC DNA]</scope>
    <source>
        <strain evidence="1 2">IOH2</strain>
    </source>
</reference>
<keyword evidence="2" id="KW-1185">Reference proteome</keyword>
<dbReference type="InterPro" id="IPR010920">
    <property type="entry name" value="LSM_dom_sf"/>
</dbReference>
<evidence type="ECO:0000313" key="2">
    <source>
        <dbReference type="Proteomes" id="UP001056425"/>
    </source>
</evidence>
<dbReference type="CDD" id="cd00600">
    <property type="entry name" value="Sm_like"/>
    <property type="match status" value="1"/>
</dbReference>
<name>A0A9E7M8D5_9EURY</name>
<proteinExistence type="predicted"/>
<dbReference type="SUPFAM" id="SSF50182">
    <property type="entry name" value="Sm-like ribonucleoproteins"/>
    <property type="match status" value="1"/>
</dbReference>
<dbReference type="EMBL" id="CP080572">
    <property type="protein sequence ID" value="USG99280.1"/>
    <property type="molecule type" value="Genomic_DNA"/>
</dbReference>
<gene>
    <name evidence="1" type="ORF">K1720_06965</name>
</gene>
<dbReference type="Proteomes" id="UP001056425">
    <property type="component" value="Chromosome"/>
</dbReference>
<dbReference type="AlphaFoldDB" id="A0A9E7M8D5"/>
<sequence>MSEEKVALLDKTLEKWKGKRVALAVSGDHSFTGTLEEFDEEVIVLENVADVVGNRGKSLIVKIDDINWIMLLE</sequence>
<dbReference type="RefSeq" id="WP_251947972.1">
    <property type="nucleotide sequence ID" value="NZ_CP080572.1"/>
</dbReference>
<organism evidence="1 2">
    <name type="scientific">Thermococcus argininiproducens</name>
    <dbReference type="NCBI Taxonomy" id="2866384"/>
    <lineage>
        <taxon>Archaea</taxon>
        <taxon>Methanobacteriati</taxon>
        <taxon>Methanobacteriota</taxon>
        <taxon>Thermococci</taxon>
        <taxon>Thermococcales</taxon>
        <taxon>Thermococcaceae</taxon>
        <taxon>Thermococcus</taxon>
    </lineage>
</organism>
<dbReference type="KEGG" id="thei:K1720_06965"/>
<dbReference type="Gene3D" id="2.30.30.100">
    <property type="match status" value="1"/>
</dbReference>